<evidence type="ECO:0000256" key="4">
    <source>
        <dbReference type="ARBA" id="ARBA00023136"/>
    </source>
</evidence>
<keyword evidence="4 5" id="KW-0472">Membrane</keyword>
<feature type="transmembrane region" description="Helical" evidence="5">
    <location>
        <begin position="310"/>
        <end position="332"/>
    </location>
</feature>
<feature type="transmembrane region" description="Helical" evidence="5">
    <location>
        <begin position="627"/>
        <end position="650"/>
    </location>
</feature>
<evidence type="ECO:0000256" key="3">
    <source>
        <dbReference type="ARBA" id="ARBA00022989"/>
    </source>
</evidence>
<dbReference type="PANTHER" id="PTHR12308:SF73">
    <property type="entry name" value="ANOCTAMIN"/>
    <property type="match status" value="1"/>
</dbReference>
<keyword evidence="3 5" id="KW-1133">Transmembrane helix</keyword>
<feature type="transmembrane region" description="Helical" evidence="5">
    <location>
        <begin position="373"/>
        <end position="390"/>
    </location>
</feature>
<accession>A0A6G0W7H5</accession>
<evidence type="ECO:0000256" key="2">
    <source>
        <dbReference type="ARBA" id="ARBA00022692"/>
    </source>
</evidence>
<feature type="transmembrane region" description="Helical" evidence="5">
    <location>
        <begin position="517"/>
        <end position="540"/>
    </location>
</feature>
<evidence type="ECO:0000313" key="8">
    <source>
        <dbReference type="Proteomes" id="UP000481153"/>
    </source>
</evidence>
<keyword evidence="8" id="KW-1185">Reference proteome</keyword>
<dbReference type="VEuPathDB" id="FungiDB:AeMF1_009500"/>
<evidence type="ECO:0000259" key="6">
    <source>
        <dbReference type="Pfam" id="PF04547"/>
    </source>
</evidence>
<dbReference type="AlphaFoldDB" id="A0A6G0W7H5"/>
<feature type="transmembrane region" description="Helical" evidence="5">
    <location>
        <begin position="239"/>
        <end position="259"/>
    </location>
</feature>
<feature type="domain" description="Anoctamin transmembrane" evidence="6">
    <location>
        <begin position="192"/>
        <end position="663"/>
    </location>
</feature>
<feature type="transmembrane region" description="Helical" evidence="5">
    <location>
        <begin position="199"/>
        <end position="219"/>
    </location>
</feature>
<dbReference type="InterPro" id="IPR007632">
    <property type="entry name" value="Anoctamin"/>
</dbReference>
<organism evidence="7 8">
    <name type="scientific">Aphanomyces euteiches</name>
    <dbReference type="NCBI Taxonomy" id="100861"/>
    <lineage>
        <taxon>Eukaryota</taxon>
        <taxon>Sar</taxon>
        <taxon>Stramenopiles</taxon>
        <taxon>Oomycota</taxon>
        <taxon>Saprolegniomycetes</taxon>
        <taxon>Saprolegniales</taxon>
        <taxon>Verrucalvaceae</taxon>
        <taxon>Aphanomyces</taxon>
    </lineage>
</organism>
<dbReference type="EMBL" id="VJMJ01000313">
    <property type="protein sequence ID" value="KAF0723205.1"/>
    <property type="molecule type" value="Genomic_DNA"/>
</dbReference>
<dbReference type="GO" id="GO:0016020">
    <property type="term" value="C:membrane"/>
    <property type="evidence" value="ECO:0007669"/>
    <property type="project" value="UniProtKB-SubCell"/>
</dbReference>
<protein>
    <recommendedName>
        <fullName evidence="6">Anoctamin transmembrane domain-containing protein</fullName>
    </recommendedName>
</protein>
<comment type="subcellular location">
    <subcellularLocation>
        <location evidence="1">Membrane</location>
        <topology evidence="1">Multi-pass membrane protein</topology>
    </subcellularLocation>
</comment>
<comment type="caution">
    <text evidence="7">The sequence shown here is derived from an EMBL/GenBank/DDBJ whole genome shotgun (WGS) entry which is preliminary data.</text>
</comment>
<feature type="transmembrane region" description="Helical" evidence="5">
    <location>
        <begin position="561"/>
        <end position="588"/>
    </location>
</feature>
<dbReference type="InterPro" id="IPR049452">
    <property type="entry name" value="Anoctamin_TM"/>
</dbReference>
<proteinExistence type="predicted"/>
<reference evidence="7 8" key="1">
    <citation type="submission" date="2019-07" db="EMBL/GenBank/DDBJ databases">
        <title>Genomics analysis of Aphanomyces spp. identifies a new class of oomycete effector associated with host adaptation.</title>
        <authorList>
            <person name="Gaulin E."/>
        </authorList>
    </citation>
    <scope>NUCLEOTIDE SEQUENCE [LARGE SCALE GENOMIC DNA]</scope>
    <source>
        <strain evidence="7 8">ATCC 201684</strain>
    </source>
</reference>
<dbReference type="GO" id="GO:0005254">
    <property type="term" value="F:chloride channel activity"/>
    <property type="evidence" value="ECO:0007669"/>
    <property type="project" value="TreeGrafter"/>
</dbReference>
<evidence type="ECO:0000313" key="7">
    <source>
        <dbReference type="EMBL" id="KAF0723205.1"/>
    </source>
</evidence>
<keyword evidence="2 5" id="KW-0812">Transmembrane</keyword>
<dbReference type="Proteomes" id="UP000481153">
    <property type="component" value="Unassembled WGS sequence"/>
</dbReference>
<dbReference type="PANTHER" id="PTHR12308">
    <property type="entry name" value="ANOCTAMIN"/>
    <property type="match status" value="1"/>
</dbReference>
<evidence type="ECO:0000256" key="1">
    <source>
        <dbReference type="ARBA" id="ARBA00004141"/>
    </source>
</evidence>
<dbReference type="Pfam" id="PF04547">
    <property type="entry name" value="Anoctamin"/>
    <property type="match status" value="1"/>
</dbReference>
<sequence length="678" mass="77501">MKKGARAVYGVVFRQGTPAFKIEAMEKKLLAAKLTVTGETVKEGKTFLRENHSRVLTVTASRDLLEVEAESLSLLKAVVEPSREFKALSSFDMIGTQFQRKEPFEVKGAETIFQHYHDLDGPSRFFSSSEEMHLLHTYIQRVLTENKSKTEEEREEFFELVPLHDRTAQMEIWNAFKWSIFPTNLSLANAMEDYFGSKIALYFAWLHFFTVFLSGPAVLGGSLALYEYLFVTDLGGDSMIAPFFTLFMVVWSACFVRFWHRRSSTLVCGWGIVDTLTWSRRPGYRGLPHVNIFSGDRNLTYPYYWRIYKYMLSAFVTGGILLLAFLIMVVSLNFQGYIHPESIFGAYLHIPVVHQFSLPGAVFDQQGAGPYPWLLPYFPTVLHASCILFLNMQYRTVAVQLTDWENHQTIEEFEDALVLKRFLFEAFDCYIALFYLAFCQLDVVLLQTELIQLYYVDTFRRVGIETLLPLVLRFMNQRMDTKPAEGLTASTAQLVDELSGFEEYEAFDDYMEKVIEFGYIVLFASCFPLASLLSLVSNLVELKADQFKLLFVSRRPHVHRVGSIGIWESILTGLVWLSVLTNVFLFGFTTEQMTMWFPSYFKSVHVDDVAFGGVDHIHVAAKGSETIVMALVFLLEHLALFAVQMVFSLIPGTPDSVAEESDRRQLVLAAKKSKHHSA</sequence>
<evidence type="ECO:0000256" key="5">
    <source>
        <dbReference type="SAM" id="Phobius"/>
    </source>
</evidence>
<gene>
    <name evidence="7" type="ORF">Ae201684_017824</name>
</gene>
<name>A0A6G0W7H5_9STRA</name>